<comment type="caution">
    <text evidence="2">The sequence shown here is derived from an EMBL/GenBank/DDBJ whole genome shotgun (WGS) entry which is preliminary data.</text>
</comment>
<feature type="transmembrane region" description="Helical" evidence="1">
    <location>
        <begin position="106"/>
        <end position="139"/>
    </location>
</feature>
<feature type="transmembrane region" description="Helical" evidence="1">
    <location>
        <begin position="222"/>
        <end position="246"/>
    </location>
</feature>
<feature type="transmembrane region" description="Helical" evidence="1">
    <location>
        <begin position="54"/>
        <end position="76"/>
    </location>
</feature>
<protein>
    <submittedName>
        <fullName evidence="2">Uncharacterized protein</fullName>
    </submittedName>
</protein>
<dbReference type="EMBL" id="JAGHQM010002645">
    <property type="protein sequence ID" value="KAH0548315.1"/>
    <property type="molecule type" value="Genomic_DNA"/>
</dbReference>
<proteinExistence type="predicted"/>
<keyword evidence="1" id="KW-0472">Membrane</keyword>
<sequence>MSHDHHDKSIAPSVPEITLLDALVLLELCFGYLFSVLSLFGYRTRLFGKAYISILGTYIRLFLAGAISGYSVWFWFNGAQHLTQGNCGPPVMFFFAKVHVLGWIRYFWEVVAVFCAIYFCTMFLAGFVTFLVWVGALAYSAIVSKSGFREEWNHFWNVARSSAAEEPKEAEDKEGAKRAYNFLSIINFLFIPWSIVSIELTINWNHITGVTGKASLNGTGQLIPALIGAGGFLRIVWIMFSNYMAVGCTPPR</sequence>
<evidence type="ECO:0000313" key="2">
    <source>
        <dbReference type="EMBL" id="KAH0548315.1"/>
    </source>
</evidence>
<gene>
    <name evidence="2" type="ORF">GP486_007993</name>
</gene>
<evidence type="ECO:0000256" key="1">
    <source>
        <dbReference type="SAM" id="Phobius"/>
    </source>
</evidence>
<dbReference type="Proteomes" id="UP000750711">
    <property type="component" value="Unassembled WGS sequence"/>
</dbReference>
<feature type="transmembrane region" description="Helical" evidence="1">
    <location>
        <begin position="182"/>
        <end position="202"/>
    </location>
</feature>
<evidence type="ECO:0000313" key="3">
    <source>
        <dbReference type="Proteomes" id="UP000750711"/>
    </source>
</evidence>
<feature type="transmembrane region" description="Helical" evidence="1">
    <location>
        <begin position="22"/>
        <end position="42"/>
    </location>
</feature>
<reference evidence="2" key="1">
    <citation type="submission" date="2021-03" db="EMBL/GenBank/DDBJ databases">
        <title>Comparative genomics and phylogenomic investigation of the class Geoglossomycetes provide insights into ecological specialization and systematics.</title>
        <authorList>
            <person name="Melie T."/>
            <person name="Pirro S."/>
            <person name="Miller A.N."/>
            <person name="Quandt A."/>
        </authorList>
    </citation>
    <scope>NUCLEOTIDE SEQUENCE</scope>
    <source>
        <strain evidence="2">CAQ_001_2017</strain>
    </source>
</reference>
<organism evidence="2 3">
    <name type="scientific">Trichoglossum hirsutum</name>
    <dbReference type="NCBI Taxonomy" id="265104"/>
    <lineage>
        <taxon>Eukaryota</taxon>
        <taxon>Fungi</taxon>
        <taxon>Dikarya</taxon>
        <taxon>Ascomycota</taxon>
        <taxon>Pezizomycotina</taxon>
        <taxon>Geoglossomycetes</taxon>
        <taxon>Geoglossales</taxon>
        <taxon>Geoglossaceae</taxon>
        <taxon>Trichoglossum</taxon>
    </lineage>
</organism>
<dbReference type="AlphaFoldDB" id="A0A9P8L7C9"/>
<keyword evidence="3" id="KW-1185">Reference proteome</keyword>
<keyword evidence="1" id="KW-1133">Transmembrane helix</keyword>
<keyword evidence="1" id="KW-0812">Transmembrane</keyword>
<name>A0A9P8L7C9_9PEZI</name>
<accession>A0A9P8L7C9</accession>